<sequence length="79" mass="8738">MNSIGALHRLCRVYGVVTQRKIVGEKGKEHKESGSVYLELFTESSPGKSMAGCSSILEYVYFHFTGTCVKSSMLALYLL</sequence>
<organism evidence="1 2">
    <name type="scientific">Solanum commersonii</name>
    <name type="common">Commerson's wild potato</name>
    <name type="synonym">Commerson's nightshade</name>
    <dbReference type="NCBI Taxonomy" id="4109"/>
    <lineage>
        <taxon>Eukaryota</taxon>
        <taxon>Viridiplantae</taxon>
        <taxon>Streptophyta</taxon>
        <taxon>Embryophyta</taxon>
        <taxon>Tracheophyta</taxon>
        <taxon>Spermatophyta</taxon>
        <taxon>Magnoliopsida</taxon>
        <taxon>eudicotyledons</taxon>
        <taxon>Gunneridae</taxon>
        <taxon>Pentapetalae</taxon>
        <taxon>asterids</taxon>
        <taxon>lamiids</taxon>
        <taxon>Solanales</taxon>
        <taxon>Solanaceae</taxon>
        <taxon>Solanoideae</taxon>
        <taxon>Solaneae</taxon>
        <taxon>Solanum</taxon>
    </lineage>
</organism>
<name>A0A9J5XZ76_SOLCO</name>
<protein>
    <submittedName>
        <fullName evidence="1">Uncharacterized protein</fullName>
    </submittedName>
</protein>
<dbReference type="EMBL" id="JACXVP010000008">
    <property type="protein sequence ID" value="KAG5592927.1"/>
    <property type="molecule type" value="Genomic_DNA"/>
</dbReference>
<accession>A0A9J5XZ76</accession>
<gene>
    <name evidence="1" type="ORF">H5410_043441</name>
</gene>
<keyword evidence="2" id="KW-1185">Reference proteome</keyword>
<reference evidence="1 2" key="1">
    <citation type="submission" date="2020-09" db="EMBL/GenBank/DDBJ databases">
        <title>De no assembly of potato wild relative species, Solanum commersonii.</title>
        <authorList>
            <person name="Cho K."/>
        </authorList>
    </citation>
    <scope>NUCLEOTIDE SEQUENCE [LARGE SCALE GENOMIC DNA]</scope>
    <source>
        <strain evidence="1">LZ3.2</strain>
        <tissue evidence="1">Leaf</tissue>
    </source>
</reference>
<evidence type="ECO:0000313" key="2">
    <source>
        <dbReference type="Proteomes" id="UP000824120"/>
    </source>
</evidence>
<evidence type="ECO:0000313" key="1">
    <source>
        <dbReference type="EMBL" id="KAG5592927.1"/>
    </source>
</evidence>
<proteinExistence type="predicted"/>
<dbReference type="Proteomes" id="UP000824120">
    <property type="component" value="Chromosome 8"/>
</dbReference>
<dbReference type="AlphaFoldDB" id="A0A9J5XZ76"/>
<comment type="caution">
    <text evidence="1">The sequence shown here is derived from an EMBL/GenBank/DDBJ whole genome shotgun (WGS) entry which is preliminary data.</text>
</comment>